<dbReference type="GO" id="GO:0005524">
    <property type="term" value="F:ATP binding"/>
    <property type="evidence" value="ECO:0007669"/>
    <property type="project" value="UniProtKB-KW"/>
</dbReference>
<gene>
    <name evidence="8" type="ORF">PV11_00292</name>
</gene>
<keyword evidence="2" id="KW-0547">Nucleotide-binding</keyword>
<feature type="region of interest" description="Disordered" evidence="6">
    <location>
        <begin position="215"/>
        <end position="466"/>
    </location>
</feature>
<name>A0A0D1YNX4_9EURO</name>
<feature type="compositionally biased region" description="Polar residues" evidence="6">
    <location>
        <begin position="807"/>
        <end position="817"/>
    </location>
</feature>
<dbReference type="InterPro" id="IPR044986">
    <property type="entry name" value="KIF15/KIN-12"/>
</dbReference>
<keyword evidence="7" id="KW-1133">Transmembrane helix</keyword>
<evidence type="ECO:0000256" key="5">
    <source>
        <dbReference type="ARBA" id="ARBA00023175"/>
    </source>
</evidence>
<dbReference type="HOGENOM" id="CLU_343553_0_0_1"/>
<feature type="compositionally biased region" description="Basic and acidic residues" evidence="6">
    <location>
        <begin position="48"/>
        <end position="59"/>
    </location>
</feature>
<feature type="region of interest" description="Disordered" evidence="6">
    <location>
        <begin position="505"/>
        <end position="566"/>
    </location>
</feature>
<feature type="region of interest" description="Disordered" evidence="6">
    <location>
        <begin position="617"/>
        <end position="646"/>
    </location>
</feature>
<evidence type="ECO:0000313" key="9">
    <source>
        <dbReference type="Proteomes" id="UP000053599"/>
    </source>
</evidence>
<keyword evidence="1" id="KW-0493">Microtubule</keyword>
<organism evidence="8 9">
    <name type="scientific">Exophiala sideris</name>
    <dbReference type="NCBI Taxonomy" id="1016849"/>
    <lineage>
        <taxon>Eukaryota</taxon>
        <taxon>Fungi</taxon>
        <taxon>Dikarya</taxon>
        <taxon>Ascomycota</taxon>
        <taxon>Pezizomycotina</taxon>
        <taxon>Eurotiomycetes</taxon>
        <taxon>Chaetothyriomycetidae</taxon>
        <taxon>Chaetothyriales</taxon>
        <taxon>Herpotrichiellaceae</taxon>
        <taxon>Exophiala</taxon>
    </lineage>
</organism>
<keyword evidence="5" id="KW-0505">Motor protein</keyword>
<keyword evidence="7" id="KW-0472">Membrane</keyword>
<reference evidence="8 9" key="1">
    <citation type="submission" date="2015-01" db="EMBL/GenBank/DDBJ databases">
        <title>The Genome Sequence of Exophiala sideris CBS121828.</title>
        <authorList>
            <consortium name="The Broad Institute Genomics Platform"/>
            <person name="Cuomo C."/>
            <person name="de Hoog S."/>
            <person name="Gorbushina A."/>
            <person name="Stielow B."/>
            <person name="Teixiera M."/>
            <person name="Abouelleil A."/>
            <person name="Chapman S.B."/>
            <person name="Priest M."/>
            <person name="Young S.K."/>
            <person name="Wortman J."/>
            <person name="Nusbaum C."/>
            <person name="Birren B."/>
        </authorList>
    </citation>
    <scope>NUCLEOTIDE SEQUENCE [LARGE SCALE GENOMIC DNA]</scope>
    <source>
        <strain evidence="8 9">CBS 121828</strain>
    </source>
</reference>
<feature type="region of interest" description="Disordered" evidence="6">
    <location>
        <begin position="35"/>
        <end position="59"/>
    </location>
</feature>
<evidence type="ECO:0000256" key="4">
    <source>
        <dbReference type="ARBA" id="ARBA00023054"/>
    </source>
</evidence>
<sequence length="824" mass="90872">MPSPPFFESLLILLPIVWLFIIYWVLRENGAQDASANDDVSKSSCKASHNDVADDKDTSCKSYQAPVVDTGSTMSIDPTRADTDQTYQDSIAQLHTVLREKDSRLKDLEREVAEQKALLEQKEDEINEKDKSLQKRSQTISTKEEKIQELNLKNADLEKQLRRQTKRLADQLIDIQGLEGEVKTANSSIKKLAEAKDALEEGKIPEIEDLETDLEAQKLQNDQGQKDLDEAHSQVEKLQKHLENANAEIETQRRSVEQLKKEKADMEQKYNDLKAEKERKLADPRQQLKESKAEQGQLQPTPDGPQAAMLEVQHSVDISDPKAQIQPDPSAQKSCDSLKDTTKPPSLLEVDSEPKTQHTPFGVVLADAESSEHHNSATARGPEPESQLGSLREEEAMPGWKLKLAEQLKDRHRKNILTKNSQDIKADPKAEKSCNSREHGKQEDLSVSKEQVTEAEAEPMKQQVTVNKGQAGVSTLQNHIEDPISVAKNQPDIFPVGMGSKALFSGPGVHNSSSAKRSGNLRTGHRFGSMRNAATRRYPRHRSKLDTSTADRQDIEPLSGGPNDVVAQSLLPNTKSGLKVLSDAATQMKFDFGTPQAIFPDQGVKVESRQTGMAELSEPSMAQEVENGQVLAPSTTESELRQGDNNGQERVTFIVDTHAIPAEPATTAVSRTPDNENQDQPLAPNILAQDITDNSDELDYLFESSGEDSEVEEPTTQVGRDEERRDEGEEDEGEEEEGEEEEEREEEAGTEEDAAGDDDSEEEEDDEENSDTGSLGSDGAITTGLCLGRYPVVRPPGKTSAVEASIETVTGPQNGGDQETEDNA</sequence>
<feature type="compositionally biased region" description="Polar residues" evidence="6">
    <location>
        <begin position="632"/>
        <end position="646"/>
    </location>
</feature>
<keyword evidence="3" id="KW-0067">ATP-binding</keyword>
<dbReference type="EMBL" id="KN846951">
    <property type="protein sequence ID" value="KIV84517.1"/>
    <property type="molecule type" value="Genomic_DNA"/>
</dbReference>
<feature type="compositionally biased region" description="Basic and acidic residues" evidence="6">
    <location>
        <begin position="250"/>
        <end position="293"/>
    </location>
</feature>
<dbReference type="AlphaFoldDB" id="A0A0D1YNX4"/>
<evidence type="ECO:0000256" key="1">
    <source>
        <dbReference type="ARBA" id="ARBA00022701"/>
    </source>
</evidence>
<evidence type="ECO:0000256" key="7">
    <source>
        <dbReference type="SAM" id="Phobius"/>
    </source>
</evidence>
<feature type="compositionally biased region" description="Basic and acidic residues" evidence="6">
    <location>
        <begin position="224"/>
        <end position="243"/>
    </location>
</feature>
<feature type="transmembrane region" description="Helical" evidence="7">
    <location>
        <begin position="6"/>
        <end position="26"/>
    </location>
</feature>
<proteinExistence type="predicted"/>
<evidence type="ECO:0000256" key="6">
    <source>
        <dbReference type="SAM" id="MobiDB-lite"/>
    </source>
</evidence>
<protein>
    <submittedName>
        <fullName evidence="8">Uncharacterized protein</fullName>
    </submittedName>
</protein>
<dbReference type="PANTHER" id="PTHR37739:SF8">
    <property type="entry name" value="KINESIN-LIKE PROTEIN KIN-12D"/>
    <property type="match status" value="1"/>
</dbReference>
<dbReference type="Proteomes" id="UP000053599">
    <property type="component" value="Unassembled WGS sequence"/>
</dbReference>
<evidence type="ECO:0000256" key="2">
    <source>
        <dbReference type="ARBA" id="ARBA00022741"/>
    </source>
</evidence>
<keyword evidence="4" id="KW-0175">Coiled coil</keyword>
<feature type="region of interest" description="Disordered" evidence="6">
    <location>
        <begin position="665"/>
        <end position="824"/>
    </location>
</feature>
<dbReference type="PANTHER" id="PTHR37739">
    <property type="entry name" value="KINESIN-LIKE PROTEIN KIN-12D"/>
    <property type="match status" value="1"/>
</dbReference>
<feature type="compositionally biased region" description="Basic and acidic residues" evidence="6">
    <location>
        <begin position="422"/>
        <end position="447"/>
    </location>
</feature>
<accession>A0A0D1YNX4</accession>
<feature type="compositionally biased region" description="Polar residues" evidence="6">
    <location>
        <begin position="510"/>
        <end position="521"/>
    </location>
</feature>
<feature type="compositionally biased region" description="Acidic residues" evidence="6">
    <location>
        <begin position="728"/>
        <end position="770"/>
    </location>
</feature>
<evidence type="ECO:0000313" key="8">
    <source>
        <dbReference type="EMBL" id="KIV84517.1"/>
    </source>
</evidence>
<keyword evidence="7" id="KW-0812">Transmembrane</keyword>
<evidence type="ECO:0000256" key="3">
    <source>
        <dbReference type="ARBA" id="ARBA00022840"/>
    </source>
</evidence>
<feature type="compositionally biased region" description="Acidic residues" evidence="6">
    <location>
        <begin position="693"/>
        <end position="713"/>
    </location>
</feature>
<dbReference type="GO" id="GO:0005874">
    <property type="term" value="C:microtubule"/>
    <property type="evidence" value="ECO:0007669"/>
    <property type="project" value="UniProtKB-KW"/>
</dbReference>